<reference evidence="3" key="1">
    <citation type="submission" date="2017-04" db="EMBL/GenBank/DDBJ databases">
        <authorList>
            <person name="Varghese N."/>
            <person name="Submissions S."/>
        </authorList>
    </citation>
    <scope>NUCLEOTIDE SEQUENCE [LARGE SCALE GENOMIC DNA]</scope>
    <source>
        <strain evidence="3">Dd16</strain>
    </source>
</reference>
<dbReference type="PROSITE" id="PS51257">
    <property type="entry name" value="PROKAR_LIPOPROTEIN"/>
    <property type="match status" value="1"/>
</dbReference>
<dbReference type="EMBL" id="LT840185">
    <property type="protein sequence ID" value="SMF77062.1"/>
    <property type="molecule type" value="Genomic_DNA"/>
</dbReference>
<accession>A0A1X7GZY7</accession>
<dbReference type="InterPro" id="IPR058248">
    <property type="entry name" value="Lxx211020-like"/>
</dbReference>
<dbReference type="Pfam" id="PF04314">
    <property type="entry name" value="PCuAC"/>
    <property type="match status" value="1"/>
</dbReference>
<dbReference type="Proteomes" id="UP000192934">
    <property type="component" value="Chromosome I"/>
</dbReference>
<dbReference type="PANTHER" id="PTHR36302:SF1">
    <property type="entry name" value="COPPER CHAPERONE PCU(A)C"/>
    <property type="match status" value="1"/>
</dbReference>
<dbReference type="STRING" id="941907.SAMN06295910_2532"/>
<dbReference type="InterPro" id="IPR007410">
    <property type="entry name" value="LpqE-like"/>
</dbReference>
<evidence type="ECO:0000313" key="2">
    <source>
        <dbReference type="EMBL" id="SMF77062.1"/>
    </source>
</evidence>
<feature type="signal peptide" evidence="1">
    <location>
        <begin position="1"/>
        <end position="17"/>
    </location>
</feature>
<name>A0A1X7GZY7_9SPHN</name>
<dbReference type="Gene3D" id="2.60.40.1890">
    <property type="entry name" value="PCu(A)C copper chaperone"/>
    <property type="match status" value="1"/>
</dbReference>
<sequence>MRIASSLALAAALSALAGCGPSEPASPIAIENAEVRLPAVSGRPGAGYFAITARGAKDTLTGVTAQGAERVELHESMNEGGVMRMEAIAEVPLTPGVRVAFEPGGKHLMLFGVDPALKAGGTIPLTFSFAGAQPVTVQAKLVAPGGGGHSGH</sequence>
<organism evidence="2 3">
    <name type="scientific">Allosphingosinicella indica</name>
    <dbReference type="NCBI Taxonomy" id="941907"/>
    <lineage>
        <taxon>Bacteria</taxon>
        <taxon>Pseudomonadati</taxon>
        <taxon>Pseudomonadota</taxon>
        <taxon>Alphaproteobacteria</taxon>
        <taxon>Sphingomonadales</taxon>
        <taxon>Sphingomonadaceae</taxon>
        <taxon>Allosphingosinicella</taxon>
    </lineage>
</organism>
<dbReference type="AlphaFoldDB" id="A0A1X7GZY7"/>
<keyword evidence="1" id="KW-0732">Signal</keyword>
<dbReference type="PANTHER" id="PTHR36302">
    <property type="entry name" value="BLR7088 PROTEIN"/>
    <property type="match status" value="1"/>
</dbReference>
<proteinExistence type="predicted"/>
<evidence type="ECO:0008006" key="4">
    <source>
        <dbReference type="Google" id="ProtNLM"/>
    </source>
</evidence>
<evidence type="ECO:0000256" key="1">
    <source>
        <dbReference type="SAM" id="SignalP"/>
    </source>
</evidence>
<feature type="chain" id="PRO_5012575439" description="Copper chaperone PCu(A)C" evidence="1">
    <location>
        <begin position="18"/>
        <end position="152"/>
    </location>
</feature>
<dbReference type="RefSeq" id="WP_085219088.1">
    <property type="nucleotide sequence ID" value="NZ_LT840185.1"/>
</dbReference>
<evidence type="ECO:0000313" key="3">
    <source>
        <dbReference type="Proteomes" id="UP000192934"/>
    </source>
</evidence>
<gene>
    <name evidence="2" type="ORF">SAMN06295910_2532</name>
</gene>
<protein>
    <recommendedName>
        <fullName evidence="4">Copper chaperone PCu(A)C</fullName>
    </recommendedName>
</protein>
<dbReference type="InterPro" id="IPR036182">
    <property type="entry name" value="PCuAC_sf"/>
</dbReference>
<keyword evidence="3" id="KW-1185">Reference proteome</keyword>
<dbReference type="OrthoDB" id="9796962at2"/>
<dbReference type="SUPFAM" id="SSF110087">
    <property type="entry name" value="DR1885-like metal-binding protein"/>
    <property type="match status" value="1"/>
</dbReference>